<feature type="region of interest" description="Disordered" evidence="4">
    <location>
        <begin position="313"/>
        <end position="347"/>
    </location>
</feature>
<keyword evidence="7" id="KW-1185">Reference proteome</keyword>
<evidence type="ECO:0000313" key="6">
    <source>
        <dbReference type="Ensembl" id="ENSMMOP00000009604.1"/>
    </source>
</evidence>
<dbReference type="SMART" id="SM00501">
    <property type="entry name" value="BRIGHT"/>
    <property type="match status" value="1"/>
</dbReference>
<proteinExistence type="predicted"/>
<evidence type="ECO:0000256" key="2">
    <source>
        <dbReference type="ARBA" id="ARBA00023163"/>
    </source>
</evidence>
<dbReference type="InterPro" id="IPR036431">
    <property type="entry name" value="ARID_dom_sf"/>
</dbReference>
<feature type="compositionally biased region" description="Polar residues" evidence="4">
    <location>
        <begin position="315"/>
        <end position="330"/>
    </location>
</feature>
<dbReference type="InterPro" id="IPR001606">
    <property type="entry name" value="ARID_dom"/>
</dbReference>
<reference evidence="6" key="2">
    <citation type="submission" date="2025-09" db="UniProtKB">
        <authorList>
            <consortium name="Ensembl"/>
        </authorList>
    </citation>
    <scope>IDENTIFICATION</scope>
</reference>
<feature type="domain" description="ARID" evidence="5">
    <location>
        <begin position="15"/>
        <end position="107"/>
    </location>
</feature>
<dbReference type="AlphaFoldDB" id="A0A3Q3WL96"/>
<dbReference type="Gene3D" id="1.10.150.60">
    <property type="entry name" value="ARID DNA-binding domain"/>
    <property type="match status" value="1"/>
</dbReference>
<dbReference type="Proteomes" id="UP000261620">
    <property type="component" value="Unplaced"/>
</dbReference>
<dbReference type="PANTHER" id="PTHR13964:SF25">
    <property type="entry name" value="AT-RICH INTERACTIVE DOMAIN-CONTAINING PROTEIN 5A"/>
    <property type="match status" value="1"/>
</dbReference>
<dbReference type="CDD" id="cd16869">
    <property type="entry name" value="ARID_ARID5"/>
    <property type="match status" value="1"/>
</dbReference>
<dbReference type="GO" id="GO:0000976">
    <property type="term" value="F:transcription cis-regulatory region binding"/>
    <property type="evidence" value="ECO:0007669"/>
    <property type="project" value="TreeGrafter"/>
</dbReference>
<name>A0A3Q3WL96_MOLML</name>
<keyword evidence="3" id="KW-0539">Nucleus</keyword>
<evidence type="ECO:0000259" key="5">
    <source>
        <dbReference type="PROSITE" id="PS51011"/>
    </source>
</evidence>
<evidence type="ECO:0000313" key="7">
    <source>
        <dbReference type="Proteomes" id="UP000261620"/>
    </source>
</evidence>
<dbReference type="FunFam" id="1.10.150.60:FF:000015">
    <property type="entry name" value="AT-rich interactive domain-containing protein 5B"/>
    <property type="match status" value="1"/>
</dbReference>
<feature type="region of interest" description="Disordered" evidence="4">
    <location>
        <begin position="440"/>
        <end position="469"/>
    </location>
</feature>
<reference evidence="6" key="1">
    <citation type="submission" date="2025-08" db="UniProtKB">
        <authorList>
            <consortium name="Ensembl"/>
        </authorList>
    </citation>
    <scope>IDENTIFICATION</scope>
</reference>
<feature type="compositionally biased region" description="Basic and acidic residues" evidence="4">
    <location>
        <begin position="331"/>
        <end position="343"/>
    </location>
</feature>
<accession>A0A3Q3WL96</accession>
<evidence type="ECO:0000256" key="3">
    <source>
        <dbReference type="ARBA" id="ARBA00023242"/>
    </source>
</evidence>
<dbReference type="PANTHER" id="PTHR13964">
    <property type="entry name" value="RBP-RELATED"/>
    <property type="match status" value="1"/>
</dbReference>
<organism evidence="6 7">
    <name type="scientific">Mola mola</name>
    <name type="common">Ocean sunfish</name>
    <name type="synonym">Tetraodon mola</name>
    <dbReference type="NCBI Taxonomy" id="94237"/>
    <lineage>
        <taxon>Eukaryota</taxon>
        <taxon>Metazoa</taxon>
        <taxon>Chordata</taxon>
        <taxon>Craniata</taxon>
        <taxon>Vertebrata</taxon>
        <taxon>Euteleostomi</taxon>
        <taxon>Actinopterygii</taxon>
        <taxon>Neopterygii</taxon>
        <taxon>Teleostei</taxon>
        <taxon>Neoteleostei</taxon>
        <taxon>Acanthomorphata</taxon>
        <taxon>Eupercaria</taxon>
        <taxon>Tetraodontiformes</taxon>
        <taxon>Molidae</taxon>
        <taxon>Mola</taxon>
    </lineage>
</organism>
<dbReference type="STRING" id="94237.ENSMMOP00000009604"/>
<evidence type="ECO:0000256" key="4">
    <source>
        <dbReference type="SAM" id="MobiDB-lite"/>
    </source>
</evidence>
<feature type="compositionally biased region" description="Polar residues" evidence="4">
    <location>
        <begin position="440"/>
        <end position="459"/>
    </location>
</feature>
<dbReference type="OMA" id="LAYECHV"/>
<dbReference type="PROSITE" id="PS51011">
    <property type="entry name" value="ARID"/>
    <property type="match status" value="1"/>
</dbReference>
<dbReference type="Ensembl" id="ENSMMOT00000009773.1">
    <property type="protein sequence ID" value="ENSMMOP00000009604.1"/>
    <property type="gene ID" value="ENSMMOG00000007438.1"/>
</dbReference>
<evidence type="ECO:0000256" key="1">
    <source>
        <dbReference type="ARBA" id="ARBA00023015"/>
    </source>
</evidence>
<keyword evidence="1" id="KW-0805">Transcription regulation</keyword>
<dbReference type="Pfam" id="PF01388">
    <property type="entry name" value="ARID"/>
    <property type="match status" value="1"/>
</dbReference>
<dbReference type="SMART" id="SM01014">
    <property type="entry name" value="ARID"/>
    <property type="match status" value="1"/>
</dbReference>
<dbReference type="InterPro" id="IPR051232">
    <property type="entry name" value="ARID/SWI1_ChromRemod"/>
</dbReference>
<sequence length="576" mass="64647">NCSKNLKKKKKKKKSDTEKKFLKDLYNFMKKGDSPIERIPNLGFKQIDLFLMFTTVQDLGGYHQVTAQQLWKQVYNTLGGNPRSTSAATCTRRHYEKLLLPYEFHMKGLSANIFNPHQQKPFLSADYNRHGSAFRLPLHYPHYHHQNHAILPPHVPITSLVLPPPAPPAPQPQFPFIPYCLKPAERVKEPLEHLRYLAEQYKSSSGLTEPLNLSVKGPRRETNSIPVSSFSPPSSSKNPKFLNKPSPLYSLQRPQGARNEEGTMQDEEAALGGMPYSFPGKDGEACTTDVRAVRTSGSPTYDPALQHKTEKGTATMVQNPSSPKADFTQQAKERRERSPEKSRLGLSNILPSLPRENERGEMEIEIPLSMFHNWLRLCRSSATTPEQHQSPTLLTLEEKLGQRTCSDTGIVPTIPTCRLNPQHSSVAEDLRLRQRNLPSPMQAIQTTSNHHKTSQSPVTSFKPYPSGGLQKNAASQDSYLFDRQNINKSYSSKHPNGQVAYDQESIFPAKLNSNLLTAQQNFGDSKSYYDEAVHRGRQELSAAPAAVLMLNSDSSSVLHLTTEELMKLKKIISSSS</sequence>
<dbReference type="GO" id="GO:0005634">
    <property type="term" value="C:nucleus"/>
    <property type="evidence" value="ECO:0007669"/>
    <property type="project" value="TreeGrafter"/>
</dbReference>
<keyword evidence="2" id="KW-0804">Transcription</keyword>
<dbReference type="GO" id="GO:0006357">
    <property type="term" value="P:regulation of transcription by RNA polymerase II"/>
    <property type="evidence" value="ECO:0007669"/>
    <property type="project" value="TreeGrafter"/>
</dbReference>
<protein>
    <recommendedName>
        <fullName evidence="5">ARID domain-containing protein</fullName>
    </recommendedName>
</protein>
<dbReference type="SUPFAM" id="SSF46774">
    <property type="entry name" value="ARID-like"/>
    <property type="match status" value="1"/>
</dbReference>
<feature type="compositionally biased region" description="Low complexity" evidence="4">
    <location>
        <begin position="228"/>
        <end position="248"/>
    </location>
</feature>
<feature type="region of interest" description="Disordered" evidence="4">
    <location>
        <begin position="207"/>
        <end position="264"/>
    </location>
</feature>